<evidence type="ECO:0000313" key="3">
    <source>
        <dbReference type="EMBL" id="EDW34952.1"/>
    </source>
</evidence>
<dbReference type="KEGG" id="dpe:6602149"/>
<sequence length="259" mass="29380">MVRLCRGCRISHDCVLQINVVLLLAGLIFLMDVFNHMYVKYTLLREATVFPGVLMAWMFMMRFLTTAGYILNAIVGIRMARCPGLIKFAGYMFFSLLLLLYTLSIAATRFVYRSRFELSATRMALLLWRNDKIGRLEEELGCCGRMGLIDYQISAEERHWASGACCGEPGCGGCSAKVIKYLWGIEVEVARDNFILFILLLVGAVVTMCHYKDVQLNTFGDPNDCGHESEEENQQEEEDEDSPWKSTRSDTETEASTLQ</sequence>
<evidence type="ECO:0000256" key="1">
    <source>
        <dbReference type="SAM" id="MobiDB-lite"/>
    </source>
</evidence>
<evidence type="ECO:0000256" key="2">
    <source>
        <dbReference type="SAM" id="Phobius"/>
    </source>
</evidence>
<proteinExistence type="predicted"/>
<gene>
    <name evidence="3" type="primary">Dper\GL20055</name>
    <name evidence="3" type="ORF">Dper_GL20055</name>
</gene>
<feature type="transmembrane region" description="Helical" evidence="2">
    <location>
        <begin position="54"/>
        <end position="77"/>
    </location>
</feature>
<keyword evidence="4" id="KW-1185">Reference proteome</keyword>
<reference evidence="3 4" key="1">
    <citation type="journal article" date="2007" name="Nature">
        <title>Evolution of genes and genomes on the Drosophila phylogeny.</title>
        <authorList>
            <consortium name="Drosophila 12 Genomes Consortium"/>
            <person name="Clark A.G."/>
            <person name="Eisen M.B."/>
            <person name="Smith D.R."/>
            <person name="Bergman C.M."/>
            <person name="Oliver B."/>
            <person name="Markow T.A."/>
            <person name="Kaufman T.C."/>
            <person name="Kellis M."/>
            <person name="Gelbart W."/>
            <person name="Iyer V.N."/>
            <person name="Pollard D.A."/>
            <person name="Sackton T.B."/>
            <person name="Larracuente A.M."/>
            <person name="Singh N.D."/>
            <person name="Abad J.P."/>
            <person name="Abt D.N."/>
            <person name="Adryan B."/>
            <person name="Aguade M."/>
            <person name="Akashi H."/>
            <person name="Anderson W.W."/>
            <person name="Aquadro C.F."/>
            <person name="Ardell D.H."/>
            <person name="Arguello R."/>
            <person name="Artieri C.G."/>
            <person name="Barbash D.A."/>
            <person name="Barker D."/>
            <person name="Barsanti P."/>
            <person name="Batterham P."/>
            <person name="Batzoglou S."/>
            <person name="Begun D."/>
            <person name="Bhutkar A."/>
            <person name="Blanco E."/>
            <person name="Bosak S.A."/>
            <person name="Bradley R.K."/>
            <person name="Brand A.D."/>
            <person name="Brent M.R."/>
            <person name="Brooks A.N."/>
            <person name="Brown R.H."/>
            <person name="Butlin R.K."/>
            <person name="Caggese C."/>
            <person name="Calvi B.R."/>
            <person name="Bernardo de Carvalho A."/>
            <person name="Caspi A."/>
            <person name="Castrezana S."/>
            <person name="Celniker S.E."/>
            <person name="Chang J.L."/>
            <person name="Chapple C."/>
            <person name="Chatterji S."/>
            <person name="Chinwalla A."/>
            <person name="Civetta A."/>
            <person name="Clifton S.W."/>
            <person name="Comeron J.M."/>
            <person name="Costello J.C."/>
            <person name="Coyne J.A."/>
            <person name="Daub J."/>
            <person name="David R.G."/>
            <person name="Delcher A.L."/>
            <person name="Delehaunty K."/>
            <person name="Do C.B."/>
            <person name="Ebling H."/>
            <person name="Edwards K."/>
            <person name="Eickbush T."/>
            <person name="Evans J.D."/>
            <person name="Filipski A."/>
            <person name="Findeiss S."/>
            <person name="Freyhult E."/>
            <person name="Fulton L."/>
            <person name="Fulton R."/>
            <person name="Garcia A.C."/>
            <person name="Gardiner A."/>
            <person name="Garfield D.A."/>
            <person name="Garvin B.E."/>
            <person name="Gibson G."/>
            <person name="Gilbert D."/>
            <person name="Gnerre S."/>
            <person name="Godfrey J."/>
            <person name="Good R."/>
            <person name="Gotea V."/>
            <person name="Gravely B."/>
            <person name="Greenberg A.J."/>
            <person name="Griffiths-Jones S."/>
            <person name="Gross S."/>
            <person name="Guigo R."/>
            <person name="Gustafson E.A."/>
            <person name="Haerty W."/>
            <person name="Hahn M.W."/>
            <person name="Halligan D.L."/>
            <person name="Halpern A.L."/>
            <person name="Halter G.M."/>
            <person name="Han M.V."/>
            <person name="Heger A."/>
            <person name="Hillier L."/>
            <person name="Hinrichs A.S."/>
            <person name="Holmes I."/>
            <person name="Hoskins R.A."/>
            <person name="Hubisz M.J."/>
            <person name="Hultmark D."/>
            <person name="Huntley M.A."/>
            <person name="Jaffe D.B."/>
            <person name="Jagadeeshan S."/>
            <person name="Jeck W.R."/>
            <person name="Johnson J."/>
            <person name="Jones C.D."/>
            <person name="Jordan W.C."/>
            <person name="Karpen G.H."/>
            <person name="Kataoka E."/>
            <person name="Keightley P.D."/>
            <person name="Kheradpour P."/>
            <person name="Kirkness E.F."/>
            <person name="Koerich L.B."/>
            <person name="Kristiansen K."/>
            <person name="Kudrna D."/>
            <person name="Kulathinal R.J."/>
            <person name="Kumar S."/>
            <person name="Kwok R."/>
            <person name="Lander E."/>
            <person name="Langley C.H."/>
            <person name="Lapoint R."/>
            <person name="Lazzaro B.P."/>
            <person name="Lee S.J."/>
            <person name="Levesque L."/>
            <person name="Li R."/>
            <person name="Lin C.F."/>
            <person name="Lin M.F."/>
            <person name="Lindblad-Toh K."/>
            <person name="Llopart A."/>
            <person name="Long M."/>
            <person name="Low L."/>
            <person name="Lozovsky E."/>
            <person name="Lu J."/>
            <person name="Luo M."/>
            <person name="Machado C.A."/>
            <person name="Makalowski W."/>
            <person name="Marzo M."/>
            <person name="Matsuda M."/>
            <person name="Matzkin L."/>
            <person name="McAllister B."/>
            <person name="McBride C.S."/>
            <person name="McKernan B."/>
            <person name="McKernan K."/>
            <person name="Mendez-Lago M."/>
            <person name="Minx P."/>
            <person name="Mollenhauer M.U."/>
            <person name="Montooth K."/>
            <person name="Mount S.M."/>
            <person name="Mu X."/>
            <person name="Myers E."/>
            <person name="Negre B."/>
            <person name="Newfeld S."/>
            <person name="Nielsen R."/>
            <person name="Noor M.A."/>
            <person name="O'Grady P."/>
            <person name="Pachter L."/>
            <person name="Papaceit M."/>
            <person name="Parisi M.J."/>
            <person name="Parisi M."/>
            <person name="Parts L."/>
            <person name="Pedersen J.S."/>
            <person name="Pesole G."/>
            <person name="Phillippy A.M."/>
            <person name="Ponting C.P."/>
            <person name="Pop M."/>
            <person name="Porcelli D."/>
            <person name="Powell J.R."/>
            <person name="Prohaska S."/>
            <person name="Pruitt K."/>
            <person name="Puig M."/>
            <person name="Quesneville H."/>
            <person name="Ram K.R."/>
            <person name="Rand D."/>
            <person name="Rasmussen M.D."/>
            <person name="Reed L.K."/>
            <person name="Reenan R."/>
            <person name="Reily A."/>
            <person name="Remington K.A."/>
            <person name="Rieger T.T."/>
            <person name="Ritchie M.G."/>
            <person name="Robin C."/>
            <person name="Rogers Y.H."/>
            <person name="Rohde C."/>
            <person name="Rozas J."/>
            <person name="Rubenfield M.J."/>
            <person name="Ruiz A."/>
            <person name="Russo S."/>
            <person name="Salzberg S.L."/>
            <person name="Sanchez-Gracia A."/>
            <person name="Saranga D.J."/>
            <person name="Sato H."/>
            <person name="Schaeffer S.W."/>
            <person name="Schatz M.C."/>
            <person name="Schlenke T."/>
            <person name="Schwartz R."/>
            <person name="Segarra C."/>
            <person name="Singh R.S."/>
            <person name="Sirot L."/>
            <person name="Sirota M."/>
            <person name="Sisneros N.B."/>
            <person name="Smith C.D."/>
            <person name="Smith T.F."/>
            <person name="Spieth J."/>
            <person name="Stage D.E."/>
            <person name="Stark A."/>
            <person name="Stephan W."/>
            <person name="Strausberg R.L."/>
            <person name="Strempel S."/>
            <person name="Sturgill D."/>
            <person name="Sutton G."/>
            <person name="Sutton G.G."/>
            <person name="Tao W."/>
            <person name="Teichmann S."/>
            <person name="Tobari Y.N."/>
            <person name="Tomimura Y."/>
            <person name="Tsolas J.M."/>
            <person name="Valente V.L."/>
            <person name="Venter E."/>
            <person name="Venter J.C."/>
            <person name="Vicario S."/>
            <person name="Vieira F.G."/>
            <person name="Vilella A.J."/>
            <person name="Villasante A."/>
            <person name="Walenz B."/>
            <person name="Wang J."/>
            <person name="Wasserman M."/>
            <person name="Watts T."/>
            <person name="Wilson D."/>
            <person name="Wilson R.K."/>
            <person name="Wing R.A."/>
            <person name="Wolfner M.F."/>
            <person name="Wong A."/>
            <person name="Wong G.K."/>
            <person name="Wu C.I."/>
            <person name="Wu G."/>
            <person name="Yamamoto D."/>
            <person name="Yang H.P."/>
            <person name="Yang S.P."/>
            <person name="Yorke J.A."/>
            <person name="Yoshida K."/>
            <person name="Zdobnov E."/>
            <person name="Zhang P."/>
            <person name="Zhang Y."/>
            <person name="Zimin A.V."/>
            <person name="Baldwin J."/>
            <person name="Abdouelleil A."/>
            <person name="Abdulkadir J."/>
            <person name="Abebe A."/>
            <person name="Abera B."/>
            <person name="Abreu J."/>
            <person name="Acer S.C."/>
            <person name="Aftuck L."/>
            <person name="Alexander A."/>
            <person name="An P."/>
            <person name="Anderson E."/>
            <person name="Anderson S."/>
            <person name="Arachi H."/>
            <person name="Azer M."/>
            <person name="Bachantsang P."/>
            <person name="Barry A."/>
            <person name="Bayul T."/>
            <person name="Berlin A."/>
            <person name="Bessette D."/>
            <person name="Bloom T."/>
            <person name="Blye J."/>
            <person name="Boguslavskiy L."/>
            <person name="Bonnet C."/>
            <person name="Boukhgalter B."/>
            <person name="Bourzgui I."/>
            <person name="Brown A."/>
            <person name="Cahill P."/>
            <person name="Channer S."/>
            <person name="Cheshatsang Y."/>
            <person name="Chuda L."/>
            <person name="Citroen M."/>
            <person name="Collymore A."/>
            <person name="Cooke P."/>
            <person name="Costello M."/>
            <person name="D'Aco K."/>
            <person name="Daza R."/>
            <person name="De Haan G."/>
            <person name="DeGray S."/>
            <person name="DeMaso C."/>
            <person name="Dhargay N."/>
            <person name="Dooley K."/>
            <person name="Dooley E."/>
            <person name="Doricent M."/>
            <person name="Dorje P."/>
            <person name="Dorjee K."/>
            <person name="Dupes A."/>
            <person name="Elong R."/>
            <person name="Falk J."/>
            <person name="Farina A."/>
            <person name="Faro S."/>
            <person name="Ferguson D."/>
            <person name="Fisher S."/>
            <person name="Foley C.D."/>
            <person name="Franke A."/>
            <person name="Friedrich D."/>
            <person name="Gadbois L."/>
            <person name="Gearin G."/>
            <person name="Gearin C.R."/>
            <person name="Giannoukos G."/>
            <person name="Goode T."/>
            <person name="Graham J."/>
            <person name="Grandbois E."/>
            <person name="Grewal S."/>
            <person name="Gyaltsen K."/>
            <person name="Hafez N."/>
            <person name="Hagos B."/>
            <person name="Hall J."/>
            <person name="Henson C."/>
            <person name="Hollinger A."/>
            <person name="Honan T."/>
            <person name="Huard M.D."/>
            <person name="Hughes L."/>
            <person name="Hurhula B."/>
            <person name="Husby M.E."/>
            <person name="Kamat A."/>
            <person name="Kanga B."/>
            <person name="Kashin S."/>
            <person name="Khazanovich D."/>
            <person name="Kisner P."/>
            <person name="Lance K."/>
            <person name="Lara M."/>
            <person name="Lee W."/>
            <person name="Lennon N."/>
            <person name="Letendre F."/>
            <person name="LeVine R."/>
            <person name="Lipovsky A."/>
            <person name="Liu X."/>
            <person name="Liu J."/>
            <person name="Liu S."/>
            <person name="Lokyitsang T."/>
            <person name="Lokyitsang Y."/>
            <person name="Lubonja R."/>
            <person name="Lui A."/>
            <person name="MacDonald P."/>
            <person name="Magnisalis V."/>
            <person name="Maru K."/>
            <person name="Matthews C."/>
            <person name="McCusker W."/>
            <person name="McDonough S."/>
            <person name="Mehta T."/>
            <person name="Meldrim J."/>
            <person name="Meneus L."/>
            <person name="Mihai O."/>
            <person name="Mihalev A."/>
            <person name="Mihova T."/>
            <person name="Mittelman R."/>
            <person name="Mlenga V."/>
            <person name="Montmayeur A."/>
            <person name="Mulrain L."/>
            <person name="Navidi A."/>
            <person name="Naylor J."/>
            <person name="Negash T."/>
            <person name="Nguyen T."/>
            <person name="Nguyen N."/>
            <person name="Nicol R."/>
            <person name="Norbu C."/>
            <person name="Norbu N."/>
            <person name="Novod N."/>
            <person name="O'Neill B."/>
            <person name="Osman S."/>
            <person name="Markiewicz E."/>
            <person name="Oyono O.L."/>
            <person name="Patti C."/>
            <person name="Phunkhang P."/>
            <person name="Pierre F."/>
            <person name="Priest M."/>
            <person name="Raghuraman S."/>
            <person name="Rege F."/>
            <person name="Reyes R."/>
            <person name="Rise C."/>
            <person name="Rogov P."/>
            <person name="Ross K."/>
            <person name="Ryan E."/>
            <person name="Settipalli S."/>
            <person name="Shea T."/>
            <person name="Sherpa N."/>
            <person name="Shi L."/>
            <person name="Shih D."/>
            <person name="Sparrow T."/>
            <person name="Spaulding J."/>
            <person name="Stalker J."/>
            <person name="Stange-Thomann N."/>
            <person name="Stavropoulos S."/>
            <person name="Stone C."/>
            <person name="Strader C."/>
            <person name="Tesfaye S."/>
            <person name="Thomson T."/>
            <person name="Thoulutsang Y."/>
            <person name="Thoulutsang D."/>
            <person name="Topham K."/>
            <person name="Topping I."/>
            <person name="Tsamla T."/>
            <person name="Vassiliev H."/>
            <person name="Vo A."/>
            <person name="Wangchuk T."/>
            <person name="Wangdi T."/>
            <person name="Weiand M."/>
            <person name="Wilkinson J."/>
            <person name="Wilson A."/>
            <person name="Yadav S."/>
            <person name="Young G."/>
            <person name="Yu Q."/>
            <person name="Zembek L."/>
            <person name="Zhong D."/>
            <person name="Zimmer A."/>
            <person name="Zwirko Z."/>
            <person name="Jaffe D.B."/>
            <person name="Alvarez P."/>
            <person name="Brockman W."/>
            <person name="Butler J."/>
            <person name="Chin C."/>
            <person name="Gnerre S."/>
            <person name="Grabherr M."/>
            <person name="Kleber M."/>
            <person name="Mauceli E."/>
            <person name="MacCallum I."/>
        </authorList>
    </citation>
    <scope>NUCLEOTIDE SEQUENCE [LARGE SCALE GENOMIC DNA]</scope>
    <source>
        <strain evidence="4">MSH-3 / Tucson 14011-0111.49</strain>
    </source>
</reference>
<feature type="compositionally biased region" description="Acidic residues" evidence="1">
    <location>
        <begin position="229"/>
        <end position="241"/>
    </location>
</feature>
<feature type="region of interest" description="Disordered" evidence="1">
    <location>
        <begin position="222"/>
        <end position="259"/>
    </location>
</feature>
<accession>B4H8B7</accession>
<protein>
    <submittedName>
        <fullName evidence="3">GL20055</fullName>
    </submittedName>
</protein>
<organism evidence="4">
    <name type="scientific">Drosophila persimilis</name>
    <name type="common">Fruit fly</name>
    <dbReference type="NCBI Taxonomy" id="7234"/>
    <lineage>
        <taxon>Eukaryota</taxon>
        <taxon>Metazoa</taxon>
        <taxon>Ecdysozoa</taxon>
        <taxon>Arthropoda</taxon>
        <taxon>Hexapoda</taxon>
        <taxon>Insecta</taxon>
        <taxon>Pterygota</taxon>
        <taxon>Neoptera</taxon>
        <taxon>Endopterygota</taxon>
        <taxon>Diptera</taxon>
        <taxon>Brachycera</taxon>
        <taxon>Muscomorpha</taxon>
        <taxon>Ephydroidea</taxon>
        <taxon>Drosophilidae</taxon>
        <taxon>Drosophila</taxon>
        <taxon>Sophophora</taxon>
    </lineage>
</organism>
<dbReference type="eggNOG" id="KOG3882">
    <property type="taxonomic scope" value="Eukaryota"/>
</dbReference>
<dbReference type="AlphaFoldDB" id="B4H8B7"/>
<feature type="transmembrane region" description="Helical" evidence="2">
    <location>
        <begin position="14"/>
        <end position="34"/>
    </location>
</feature>
<dbReference type="OMA" id="KLTEYLW"/>
<evidence type="ECO:0000313" key="4">
    <source>
        <dbReference type="Proteomes" id="UP000008744"/>
    </source>
</evidence>
<keyword evidence="2" id="KW-1133">Transmembrane helix</keyword>
<dbReference type="PhylomeDB" id="B4H8B7"/>
<keyword evidence="2" id="KW-0472">Membrane</keyword>
<dbReference type="OrthoDB" id="7869716at2759"/>
<dbReference type="Proteomes" id="UP000008744">
    <property type="component" value="Unassembled WGS sequence"/>
</dbReference>
<dbReference type="HOGENOM" id="CLU_1074664_0_0_1"/>
<name>B4H8B7_DROPE</name>
<dbReference type="EMBL" id="CH479223">
    <property type="protein sequence ID" value="EDW34952.1"/>
    <property type="molecule type" value="Genomic_DNA"/>
</dbReference>
<keyword evidence="2" id="KW-0812">Transmembrane</keyword>
<feature type="transmembrane region" description="Helical" evidence="2">
    <location>
        <begin position="89"/>
        <end position="112"/>
    </location>
</feature>